<evidence type="ECO:0000256" key="6">
    <source>
        <dbReference type="ARBA" id="ARBA00023033"/>
    </source>
</evidence>
<proteinExistence type="inferred from homology"/>
<dbReference type="Proteomes" id="UP000694701">
    <property type="component" value="Unplaced"/>
</dbReference>
<dbReference type="InterPro" id="IPR009078">
    <property type="entry name" value="Ferritin-like_SF"/>
</dbReference>
<feature type="binding site" evidence="8">
    <location>
        <position position="55"/>
    </location>
    <ligand>
        <name>Fe cation</name>
        <dbReference type="ChEBI" id="CHEBI:24875"/>
        <label>1</label>
    </ligand>
</feature>
<comment type="catalytic activity">
    <reaction evidence="8">
        <text>a 5-methoxy-2-methyl-3-(all-trans-polyprenyl)benzene-1,4-diol + AH2 + O2 = a 3-demethylubiquinol + A + H2O</text>
        <dbReference type="Rhea" id="RHEA:50908"/>
        <dbReference type="Rhea" id="RHEA-COMP:10859"/>
        <dbReference type="Rhea" id="RHEA-COMP:10914"/>
        <dbReference type="ChEBI" id="CHEBI:13193"/>
        <dbReference type="ChEBI" id="CHEBI:15377"/>
        <dbReference type="ChEBI" id="CHEBI:15379"/>
        <dbReference type="ChEBI" id="CHEBI:17499"/>
        <dbReference type="ChEBI" id="CHEBI:84167"/>
        <dbReference type="ChEBI" id="CHEBI:84422"/>
        <dbReference type="EC" id="1.14.99.60"/>
    </reaction>
</comment>
<comment type="pathway">
    <text evidence="1 8">Cofactor biosynthesis; ubiquinone biosynthesis.</text>
</comment>
<dbReference type="GO" id="GO:0046872">
    <property type="term" value="F:metal ion binding"/>
    <property type="evidence" value="ECO:0007669"/>
    <property type="project" value="UniProtKB-KW"/>
</dbReference>
<keyword evidence="8" id="KW-0999">Mitochondrion inner membrane</keyword>
<sequence>MQRAAKCALRLDLSRAFCLSRSGTVVVMQKSLPPPRDEEEKAMLDSMLRVDHAGEYGANRIYAGQMAVLGRTRTGPLIQYMWDQEKMHLEKFNEILGEHRVRPTLLLPLWNIAGFALGMILTRIACLLAFEGTMSCTVAVEESISEHYNSQIQTLMEAEPERYTELLQVMLLKNFVMMKKKNRDTGLEHDAESVPGYLLLKTVIQVDCKAAIYILQRI</sequence>
<dbReference type="GO" id="GO:0016709">
    <property type="term" value="F:oxidoreductase activity, acting on paired donors, with incorporation or reduction of molecular oxygen, NAD(P)H as one donor, and incorporation of one atom of oxygen"/>
    <property type="evidence" value="ECO:0007669"/>
    <property type="project" value="UniProtKB-UniRule"/>
</dbReference>
<keyword evidence="6 8" id="KW-0503">Monooxygenase</keyword>
<evidence type="ECO:0000256" key="9">
    <source>
        <dbReference type="SAM" id="Phobius"/>
    </source>
</evidence>
<dbReference type="GO" id="GO:0008682">
    <property type="term" value="F:3-demethoxyubiquinol 3-hydroxylase activity"/>
    <property type="evidence" value="ECO:0007669"/>
    <property type="project" value="UniProtKB-EC"/>
</dbReference>
<keyword evidence="5 8" id="KW-0408">Iron</keyword>
<comment type="similarity">
    <text evidence="8">Belongs to the COQ7 family.</text>
</comment>
<dbReference type="Ensembl" id="ENSCCRT00020098132.1">
    <property type="protein sequence ID" value="ENSCCRP00020089763.1"/>
    <property type="gene ID" value="ENSCCRG00020041111.1"/>
</dbReference>
<name>A0A8C2J6T8_CYPCA</name>
<keyword evidence="2 8" id="KW-0831">Ubiquinone biosynthesis</keyword>
<evidence type="ECO:0000256" key="3">
    <source>
        <dbReference type="ARBA" id="ARBA00022723"/>
    </source>
</evidence>
<dbReference type="Pfam" id="PF03232">
    <property type="entry name" value="COQ7"/>
    <property type="match status" value="1"/>
</dbReference>
<dbReference type="GO" id="GO:0005634">
    <property type="term" value="C:nucleus"/>
    <property type="evidence" value="ECO:0007669"/>
    <property type="project" value="TreeGrafter"/>
</dbReference>
<gene>
    <name evidence="8" type="primary">COQ7</name>
</gene>
<feature type="binding site" evidence="8">
    <location>
        <position position="88"/>
    </location>
    <ligand>
        <name>Fe cation</name>
        <dbReference type="ChEBI" id="CHEBI:24875"/>
        <label>1</label>
    </ligand>
</feature>
<evidence type="ECO:0000313" key="10">
    <source>
        <dbReference type="Ensembl" id="ENSCCRP00020089763.1"/>
    </source>
</evidence>
<evidence type="ECO:0000256" key="5">
    <source>
        <dbReference type="ARBA" id="ARBA00023004"/>
    </source>
</evidence>
<dbReference type="InterPro" id="IPR011566">
    <property type="entry name" value="Ubq_synth_Coq7"/>
</dbReference>
<dbReference type="GO" id="GO:0008340">
    <property type="term" value="P:determination of adult lifespan"/>
    <property type="evidence" value="ECO:0007669"/>
    <property type="project" value="TreeGrafter"/>
</dbReference>
<dbReference type="GO" id="GO:0006744">
    <property type="term" value="P:ubiquinone biosynthetic process"/>
    <property type="evidence" value="ECO:0007669"/>
    <property type="project" value="UniProtKB-UniRule"/>
</dbReference>
<comment type="subcellular location">
    <subcellularLocation>
        <location evidence="8">Mitochondrion inner membrane</location>
        <topology evidence="8">Peripheral membrane protein</topology>
        <orientation evidence="8">Matrix side</orientation>
    </subcellularLocation>
</comment>
<evidence type="ECO:0000256" key="4">
    <source>
        <dbReference type="ARBA" id="ARBA00023002"/>
    </source>
</evidence>
<keyword evidence="7 8" id="KW-0472">Membrane</keyword>
<evidence type="ECO:0000256" key="7">
    <source>
        <dbReference type="ARBA" id="ARBA00023136"/>
    </source>
</evidence>
<feature type="binding site" evidence="8">
    <location>
        <position position="85"/>
    </location>
    <ligand>
        <name>Fe cation</name>
        <dbReference type="ChEBI" id="CHEBI:24875"/>
        <label>1</label>
    </ligand>
</feature>
<comment type="subunit">
    <text evidence="8">Component of a multi-subunit COQ enzyme complex, composed of at least COQ3, COQ4, COQ5, COQ6, COQ7 and COQ9. Interacts with ADCK4 and COQ6. Interacts with COQ9.</text>
</comment>
<comment type="caution">
    <text evidence="8">Lacks conserved residue(s) required for the propagation of feature annotation.</text>
</comment>
<dbReference type="PANTHER" id="PTHR11237">
    <property type="entry name" value="COENZYME Q10 BIOSYNTHESIS PROTEIN 7"/>
    <property type="match status" value="1"/>
</dbReference>
<keyword evidence="4 8" id="KW-0560">Oxidoreductase</keyword>
<comment type="function">
    <text evidence="8">Catalyzes the hydroxylation of 2-polyprenyl-3-methyl-6-methoxy-1,4-benzoquinol (DMQH2) during ubiquinone biosynthesis. Has also a structural role in the COQ enzyme complex, stabilizing other COQ polypeptides. Involved in lifespan determination in a ubiquinone-independent manner.</text>
</comment>
<dbReference type="EC" id="1.14.99.60" evidence="8"/>
<dbReference type="SUPFAM" id="SSF47240">
    <property type="entry name" value="Ferritin-like"/>
    <property type="match status" value="1"/>
</dbReference>
<dbReference type="CDD" id="cd01042">
    <property type="entry name" value="DMQH"/>
    <property type="match status" value="1"/>
</dbReference>
<dbReference type="HAMAP" id="MF_01658">
    <property type="entry name" value="COQ7"/>
    <property type="match status" value="1"/>
</dbReference>
<feature type="binding site" evidence="8">
    <location>
        <position position="141"/>
    </location>
    <ligand>
        <name>Fe cation</name>
        <dbReference type="ChEBI" id="CHEBI:24875"/>
        <label>2</label>
    </ligand>
</feature>
<keyword evidence="8" id="KW-0496">Mitochondrion</keyword>
<protein>
    <recommendedName>
        <fullName evidence="8">5-demethoxyubiquinone hydroxylase, mitochondrial</fullName>
        <shortName evidence="8">DMQ hydroxylase</shortName>
        <ecNumber evidence="8">1.14.99.60</ecNumber>
    </recommendedName>
    <alternativeName>
        <fullName evidence="8">Timing protein clk-1 homolog</fullName>
    </alternativeName>
    <alternativeName>
        <fullName evidence="8">Ubiquinone biosynthesis monooxygenase COQ7</fullName>
    </alternativeName>
</protein>
<dbReference type="PANTHER" id="PTHR11237:SF4">
    <property type="entry name" value="5-DEMETHOXYUBIQUINONE HYDROXYLASE, MITOCHONDRIAL"/>
    <property type="match status" value="1"/>
</dbReference>
<accession>A0A8C2J6T8</accession>
<feature type="binding site" evidence="8">
    <location>
        <position position="85"/>
    </location>
    <ligand>
        <name>Fe cation</name>
        <dbReference type="ChEBI" id="CHEBI:24875"/>
        <label>2</label>
    </ligand>
</feature>
<keyword evidence="9" id="KW-0812">Transmembrane</keyword>
<reference evidence="10" key="1">
    <citation type="submission" date="2025-08" db="UniProtKB">
        <authorList>
            <consortium name="Ensembl"/>
        </authorList>
    </citation>
    <scope>IDENTIFICATION</scope>
</reference>
<dbReference type="GO" id="GO:0010468">
    <property type="term" value="P:regulation of gene expression"/>
    <property type="evidence" value="ECO:0007669"/>
    <property type="project" value="TreeGrafter"/>
</dbReference>
<comment type="cofactor">
    <cofactor evidence="8">
        <name>Fe cation</name>
        <dbReference type="ChEBI" id="CHEBI:24875"/>
    </cofactor>
    <text evidence="8">Binds 2 iron ions per subunit.</text>
</comment>
<evidence type="ECO:0000256" key="2">
    <source>
        <dbReference type="ARBA" id="ARBA00022688"/>
    </source>
</evidence>
<keyword evidence="9" id="KW-1133">Transmembrane helix</keyword>
<dbReference type="UniPathway" id="UPA00232"/>
<dbReference type="GO" id="GO:0031314">
    <property type="term" value="C:extrinsic component of mitochondrial inner membrane"/>
    <property type="evidence" value="ECO:0007669"/>
    <property type="project" value="UniProtKB-UniRule"/>
</dbReference>
<keyword evidence="3 8" id="KW-0479">Metal-binding</keyword>
<dbReference type="GO" id="GO:2000377">
    <property type="term" value="P:regulation of reactive oxygen species metabolic process"/>
    <property type="evidence" value="ECO:0007669"/>
    <property type="project" value="TreeGrafter"/>
</dbReference>
<evidence type="ECO:0000256" key="1">
    <source>
        <dbReference type="ARBA" id="ARBA00004749"/>
    </source>
</evidence>
<feature type="transmembrane region" description="Helical" evidence="9">
    <location>
        <begin position="109"/>
        <end position="130"/>
    </location>
</feature>
<dbReference type="AlphaFoldDB" id="A0A8C2J6T8"/>
<evidence type="ECO:0000256" key="8">
    <source>
        <dbReference type="HAMAP-Rule" id="MF_03194"/>
    </source>
</evidence>
<evidence type="ECO:0000313" key="11">
    <source>
        <dbReference type="Proteomes" id="UP000694701"/>
    </source>
</evidence>
<organism evidence="10 11">
    <name type="scientific">Cyprinus carpio</name>
    <name type="common">Common carp</name>
    <dbReference type="NCBI Taxonomy" id="7962"/>
    <lineage>
        <taxon>Eukaryota</taxon>
        <taxon>Metazoa</taxon>
        <taxon>Chordata</taxon>
        <taxon>Craniata</taxon>
        <taxon>Vertebrata</taxon>
        <taxon>Euteleostomi</taxon>
        <taxon>Actinopterygii</taxon>
        <taxon>Neopterygii</taxon>
        <taxon>Teleostei</taxon>
        <taxon>Ostariophysi</taxon>
        <taxon>Cypriniformes</taxon>
        <taxon>Cyprinidae</taxon>
        <taxon>Cyprininae</taxon>
        <taxon>Cyprinus</taxon>
    </lineage>
</organism>